<gene>
    <name evidence="2" type="ORF">B0T10DRAFT_589307</name>
</gene>
<comment type="caution">
    <text evidence="2">The sequence shown here is derived from an EMBL/GenBank/DDBJ whole genome shotgun (WGS) entry which is preliminary data.</text>
</comment>
<evidence type="ECO:0000313" key="3">
    <source>
        <dbReference type="Proteomes" id="UP000777438"/>
    </source>
</evidence>
<feature type="domain" description="Prion-inhibition and propagation HeLo" evidence="1">
    <location>
        <begin position="5"/>
        <end position="64"/>
    </location>
</feature>
<evidence type="ECO:0000259" key="1">
    <source>
        <dbReference type="Pfam" id="PF14479"/>
    </source>
</evidence>
<evidence type="ECO:0000313" key="2">
    <source>
        <dbReference type="EMBL" id="KAH6871904.1"/>
    </source>
</evidence>
<dbReference type="OrthoDB" id="539213at2759"/>
<proteinExistence type="predicted"/>
<dbReference type="InterPro" id="IPR038305">
    <property type="entry name" value="HeLo_sf"/>
</dbReference>
<sequence length="243" mass="27195">MEAAGVAVGGVGLARLFSSCLVDRVQSYNSFGTDSQVLETQFRTEKLRFQQWGGYVGFDQETHRRTIIPPSATRRLIRRYAICCKSSKLSATQTRLLPGARLVSAPGLPMTDHWAWFRRRRSPVHRPHRGEVGLLGPFSVSVTSFLETVKQAVTGTNTRIMVVGRDESEIRHTLTDVTNGAFVEYRISSGDVRADTASYSTSIVDRKLFNKSQEIRTDISERMTGRCEGQFLWLKMQGDSLSG</sequence>
<name>A0A9P9AIR4_9HYPO</name>
<accession>A0A9P9AIR4</accession>
<dbReference type="Pfam" id="PF14479">
    <property type="entry name" value="HeLo"/>
    <property type="match status" value="1"/>
</dbReference>
<dbReference type="InterPro" id="IPR029498">
    <property type="entry name" value="HeLo_dom"/>
</dbReference>
<organism evidence="2 3">
    <name type="scientific">Thelonectria olida</name>
    <dbReference type="NCBI Taxonomy" id="1576542"/>
    <lineage>
        <taxon>Eukaryota</taxon>
        <taxon>Fungi</taxon>
        <taxon>Dikarya</taxon>
        <taxon>Ascomycota</taxon>
        <taxon>Pezizomycotina</taxon>
        <taxon>Sordariomycetes</taxon>
        <taxon>Hypocreomycetidae</taxon>
        <taxon>Hypocreales</taxon>
        <taxon>Nectriaceae</taxon>
        <taxon>Thelonectria</taxon>
    </lineage>
</organism>
<reference evidence="2 3" key="1">
    <citation type="journal article" date="2021" name="Nat. Commun.">
        <title>Genetic determinants of endophytism in the Arabidopsis root mycobiome.</title>
        <authorList>
            <person name="Mesny F."/>
            <person name="Miyauchi S."/>
            <person name="Thiergart T."/>
            <person name="Pickel B."/>
            <person name="Atanasova L."/>
            <person name="Karlsson M."/>
            <person name="Huettel B."/>
            <person name="Barry K.W."/>
            <person name="Haridas S."/>
            <person name="Chen C."/>
            <person name="Bauer D."/>
            <person name="Andreopoulos W."/>
            <person name="Pangilinan J."/>
            <person name="LaButti K."/>
            <person name="Riley R."/>
            <person name="Lipzen A."/>
            <person name="Clum A."/>
            <person name="Drula E."/>
            <person name="Henrissat B."/>
            <person name="Kohler A."/>
            <person name="Grigoriev I.V."/>
            <person name="Martin F.M."/>
            <person name="Hacquard S."/>
        </authorList>
    </citation>
    <scope>NUCLEOTIDE SEQUENCE [LARGE SCALE GENOMIC DNA]</scope>
    <source>
        <strain evidence="2 3">MPI-CAGE-CH-0241</strain>
    </source>
</reference>
<dbReference type="AlphaFoldDB" id="A0A9P9AIR4"/>
<dbReference type="Gene3D" id="1.20.120.1020">
    <property type="entry name" value="Prion-inhibition and propagation, HeLo domain"/>
    <property type="match status" value="1"/>
</dbReference>
<protein>
    <recommendedName>
        <fullName evidence="1">Prion-inhibition and propagation HeLo domain-containing protein</fullName>
    </recommendedName>
</protein>
<dbReference type="Proteomes" id="UP000777438">
    <property type="component" value="Unassembled WGS sequence"/>
</dbReference>
<dbReference type="EMBL" id="JAGPYM010000049">
    <property type="protein sequence ID" value="KAH6871904.1"/>
    <property type="molecule type" value="Genomic_DNA"/>
</dbReference>
<keyword evidence="3" id="KW-1185">Reference proteome</keyword>